<protein>
    <submittedName>
        <fullName evidence="2">Uncharacterized protein</fullName>
    </submittedName>
</protein>
<feature type="compositionally biased region" description="Acidic residues" evidence="1">
    <location>
        <begin position="80"/>
        <end position="92"/>
    </location>
</feature>
<feature type="compositionally biased region" description="Basic and acidic residues" evidence="1">
    <location>
        <begin position="367"/>
        <end position="380"/>
    </location>
</feature>
<feature type="compositionally biased region" description="Low complexity" evidence="1">
    <location>
        <begin position="187"/>
        <end position="197"/>
    </location>
</feature>
<feature type="compositionally biased region" description="Basic and acidic residues" evidence="1">
    <location>
        <begin position="247"/>
        <end position="262"/>
    </location>
</feature>
<feature type="region of interest" description="Disordered" evidence="1">
    <location>
        <begin position="359"/>
        <end position="380"/>
    </location>
</feature>
<feature type="compositionally biased region" description="Basic and acidic residues" evidence="1">
    <location>
        <begin position="65"/>
        <end position="79"/>
    </location>
</feature>
<feature type="compositionally biased region" description="Pro residues" evidence="1">
    <location>
        <begin position="289"/>
        <end position="302"/>
    </location>
</feature>
<organism evidence="2 3">
    <name type="scientific">Nannochloropsis salina CCMP1776</name>
    <dbReference type="NCBI Taxonomy" id="1027361"/>
    <lineage>
        <taxon>Eukaryota</taxon>
        <taxon>Sar</taxon>
        <taxon>Stramenopiles</taxon>
        <taxon>Ochrophyta</taxon>
        <taxon>Eustigmatophyceae</taxon>
        <taxon>Eustigmatales</taxon>
        <taxon>Monodopsidaceae</taxon>
        <taxon>Microchloropsis</taxon>
        <taxon>Microchloropsis salina</taxon>
    </lineage>
</organism>
<dbReference type="Proteomes" id="UP000355283">
    <property type="component" value="Unassembled WGS sequence"/>
</dbReference>
<sequence>MPLSSSTASKTERYRSIVEEEIFPDSIRPAVSPGGSPSSLDSAGEQRMGEDMLHMIQQDEDTEEARERAAFPDRGTEMDGEREEEGDGEEDEGAGKEELQSLVMRLLLHSAEAGAPFEPDLEEDLRGLVGSNLFDEIFGGDEAETSKGRGGWDRREVDDRHGGAGALGSASRSRHALRAGVRRRSSEGSGASIEESGGSIGESGETPRKLVAALAGLQFPRTEVGGEAVMEGAARTMMGTEDGEAAIRREDGGHVGRERAGKSSEGGARPGKVSVEDKEEDEICLIPATLPPALPPSRPPLPSHVAGGMWGSRRNEAEDKEEETDTWVNDLEPGYEEVRLSAQEFFDLEEAALEEAQRSLTAKRRLHDGEASDREPGVRWMEEDLQAAEKMMREGMFSMKEDFGLWKEGGREGGREG</sequence>
<dbReference type="EMBL" id="SDOX01000016">
    <property type="protein sequence ID" value="TFJ85240.1"/>
    <property type="molecule type" value="Genomic_DNA"/>
</dbReference>
<accession>A0A4D9D1F0</accession>
<evidence type="ECO:0000256" key="1">
    <source>
        <dbReference type="SAM" id="MobiDB-lite"/>
    </source>
</evidence>
<feature type="region of interest" description="Disordered" evidence="1">
    <location>
        <begin position="247"/>
        <end position="327"/>
    </location>
</feature>
<feature type="compositionally biased region" description="Basic residues" evidence="1">
    <location>
        <begin position="172"/>
        <end position="183"/>
    </location>
</feature>
<name>A0A4D9D1F0_9STRA</name>
<keyword evidence="3" id="KW-1185">Reference proteome</keyword>
<feature type="region of interest" description="Disordered" evidence="1">
    <location>
        <begin position="139"/>
        <end position="206"/>
    </location>
</feature>
<gene>
    <name evidence="2" type="ORF">NSK_003663</name>
</gene>
<evidence type="ECO:0000313" key="3">
    <source>
        <dbReference type="Proteomes" id="UP000355283"/>
    </source>
</evidence>
<feature type="compositionally biased region" description="Basic and acidic residues" evidence="1">
    <location>
        <begin position="144"/>
        <end position="162"/>
    </location>
</feature>
<feature type="region of interest" description="Disordered" evidence="1">
    <location>
        <begin position="1"/>
        <end position="98"/>
    </location>
</feature>
<reference evidence="2 3" key="1">
    <citation type="submission" date="2019-01" db="EMBL/GenBank/DDBJ databases">
        <title>Nuclear Genome Assembly of the Microalgal Biofuel strain Nannochloropsis salina CCMP1776.</title>
        <authorList>
            <person name="Hovde B."/>
        </authorList>
    </citation>
    <scope>NUCLEOTIDE SEQUENCE [LARGE SCALE GENOMIC DNA]</scope>
    <source>
        <strain evidence="2 3">CCMP1776</strain>
    </source>
</reference>
<proteinExistence type="predicted"/>
<evidence type="ECO:0000313" key="2">
    <source>
        <dbReference type="EMBL" id="TFJ85240.1"/>
    </source>
</evidence>
<dbReference type="AlphaFoldDB" id="A0A4D9D1F0"/>
<comment type="caution">
    <text evidence="2">The sequence shown here is derived from an EMBL/GenBank/DDBJ whole genome shotgun (WGS) entry which is preliminary data.</text>
</comment>